<gene>
    <name evidence="10" type="ORF">K444DRAFT_623700</name>
</gene>
<feature type="compositionally biased region" description="Basic and acidic residues" evidence="7">
    <location>
        <begin position="1"/>
        <end position="15"/>
    </location>
</feature>
<keyword evidence="4" id="KW-0029">Amino-acid transport</keyword>
<feature type="domain" description="Amino acid permease/ SLC12A" evidence="9">
    <location>
        <begin position="65"/>
        <end position="502"/>
    </location>
</feature>
<keyword evidence="6 8" id="KW-0472">Membrane</keyword>
<feature type="transmembrane region" description="Helical" evidence="8">
    <location>
        <begin position="174"/>
        <end position="196"/>
    </location>
</feature>
<organism evidence="10 11">
    <name type="scientific">Hyaloscypha bicolor E</name>
    <dbReference type="NCBI Taxonomy" id="1095630"/>
    <lineage>
        <taxon>Eukaryota</taxon>
        <taxon>Fungi</taxon>
        <taxon>Dikarya</taxon>
        <taxon>Ascomycota</taxon>
        <taxon>Pezizomycotina</taxon>
        <taxon>Leotiomycetes</taxon>
        <taxon>Helotiales</taxon>
        <taxon>Hyaloscyphaceae</taxon>
        <taxon>Hyaloscypha</taxon>
        <taxon>Hyaloscypha bicolor</taxon>
    </lineage>
</organism>
<feature type="transmembrane region" description="Helical" evidence="8">
    <location>
        <begin position="478"/>
        <end position="496"/>
    </location>
</feature>
<dbReference type="OrthoDB" id="3900342at2759"/>
<evidence type="ECO:0000256" key="7">
    <source>
        <dbReference type="SAM" id="MobiDB-lite"/>
    </source>
</evidence>
<evidence type="ECO:0000256" key="6">
    <source>
        <dbReference type="ARBA" id="ARBA00023136"/>
    </source>
</evidence>
<evidence type="ECO:0000256" key="4">
    <source>
        <dbReference type="ARBA" id="ARBA00022970"/>
    </source>
</evidence>
<dbReference type="InterPro" id="IPR004841">
    <property type="entry name" value="AA-permease/SLC12A_dom"/>
</dbReference>
<keyword evidence="3 8" id="KW-0812">Transmembrane</keyword>
<evidence type="ECO:0000313" key="11">
    <source>
        <dbReference type="Proteomes" id="UP000235371"/>
    </source>
</evidence>
<feature type="region of interest" description="Disordered" evidence="7">
    <location>
        <begin position="1"/>
        <end position="32"/>
    </location>
</feature>
<reference evidence="10 11" key="1">
    <citation type="submission" date="2016-04" db="EMBL/GenBank/DDBJ databases">
        <title>A degradative enzymes factory behind the ericoid mycorrhizal symbiosis.</title>
        <authorList>
            <consortium name="DOE Joint Genome Institute"/>
            <person name="Martino E."/>
            <person name="Morin E."/>
            <person name="Grelet G."/>
            <person name="Kuo A."/>
            <person name="Kohler A."/>
            <person name="Daghino S."/>
            <person name="Barry K."/>
            <person name="Choi C."/>
            <person name="Cichocki N."/>
            <person name="Clum A."/>
            <person name="Copeland A."/>
            <person name="Hainaut M."/>
            <person name="Haridas S."/>
            <person name="Labutti K."/>
            <person name="Lindquist E."/>
            <person name="Lipzen A."/>
            <person name="Khouja H.-R."/>
            <person name="Murat C."/>
            <person name="Ohm R."/>
            <person name="Olson A."/>
            <person name="Spatafora J."/>
            <person name="Veneault-Fourrey C."/>
            <person name="Henrissat B."/>
            <person name="Grigoriev I."/>
            <person name="Martin F."/>
            <person name="Perotto S."/>
        </authorList>
    </citation>
    <scope>NUCLEOTIDE SEQUENCE [LARGE SCALE GENOMIC DNA]</scope>
    <source>
        <strain evidence="10 11">E</strain>
    </source>
</reference>
<feature type="transmembrane region" description="Helical" evidence="8">
    <location>
        <begin position="87"/>
        <end position="104"/>
    </location>
</feature>
<dbReference type="Gene3D" id="1.20.1740.10">
    <property type="entry name" value="Amino acid/polyamine transporter I"/>
    <property type="match status" value="1"/>
</dbReference>
<feature type="transmembrane region" description="Helical" evidence="8">
    <location>
        <begin position="396"/>
        <end position="420"/>
    </location>
</feature>
<sequence>MSLKPENGDLAEKHAIAAPGYEPTRDGNFSSDPENMVVASENLLHQDLKGRHMQMIAMQVQHPESGGAIGAGLFVSSGGAFQTGGPASVLLGFMIVGGMIYLVMQALAEMAVMYPVNGAFTMYICRFVDPSWGFACGWQYAISWLTVLPFEISAACNIIHYWPGSEGINNSAWIVPLLVALVAIQIFGVEFVLSVIKITACLGFMILGIIIDCGGVPTDTRGYIGARYWHSPYTAFLNGFHGFCTVFVTASFAYTGTELTGLAAAETANPRKEIPRASKQVVWRLAIFYIVNLFLIGLIVPANSPLYSGEGSESRHSPFVIAIQLAGIKVLPSIFNAVILISVMSVANSCTFGSTRMGPKLFAYVDKKGRPVTVVLLQLLFGCLAFINLAPDGGVIFTWLLSLSGLSILFIYGSIAMAHIRFRQAWAANGHTVDELPFKAAFGVWGSWVCLIINVLCLIAQFYVALYPVGGPNLDPKTFFELYLAGPFLIFLYLLWKVYSWFVRPEDRPLYVKIKDIDIYTGMRENQLSISGADVPEEQRRASVAEMLEAEKKKGPKDYIMGVIRNVI</sequence>
<keyword evidence="11" id="KW-1185">Reference proteome</keyword>
<dbReference type="STRING" id="1095630.A0A2J6TX17"/>
<dbReference type="FunFam" id="1.20.1740.10:FF:000001">
    <property type="entry name" value="Amino acid permease"/>
    <property type="match status" value="1"/>
</dbReference>
<dbReference type="Pfam" id="PF00324">
    <property type="entry name" value="AA_permease"/>
    <property type="match status" value="1"/>
</dbReference>
<dbReference type="PANTHER" id="PTHR43341:SF1">
    <property type="entry name" value="GENERAL AMINO-ACID PERMEASE GAP1"/>
    <property type="match status" value="1"/>
</dbReference>
<evidence type="ECO:0000256" key="2">
    <source>
        <dbReference type="ARBA" id="ARBA00022448"/>
    </source>
</evidence>
<evidence type="ECO:0000256" key="5">
    <source>
        <dbReference type="ARBA" id="ARBA00022989"/>
    </source>
</evidence>
<proteinExistence type="predicted"/>
<feature type="transmembrane region" description="Helical" evidence="8">
    <location>
        <begin position="281"/>
        <end position="300"/>
    </location>
</feature>
<protein>
    <recommendedName>
        <fullName evidence="9">Amino acid permease/ SLC12A domain-containing protein</fullName>
    </recommendedName>
</protein>
<evidence type="ECO:0000256" key="8">
    <source>
        <dbReference type="SAM" id="Phobius"/>
    </source>
</evidence>
<keyword evidence="2" id="KW-0813">Transport</keyword>
<accession>A0A2J6TX17</accession>
<dbReference type="GeneID" id="36590386"/>
<name>A0A2J6TX17_9HELO</name>
<comment type="subcellular location">
    <subcellularLocation>
        <location evidence="1">Membrane</location>
        <topology evidence="1">Multi-pass membrane protein</topology>
    </subcellularLocation>
</comment>
<dbReference type="AlphaFoldDB" id="A0A2J6TX17"/>
<dbReference type="InterPro" id="IPR004840">
    <property type="entry name" value="Amino_acid_permease_CS"/>
</dbReference>
<evidence type="ECO:0000256" key="1">
    <source>
        <dbReference type="ARBA" id="ARBA00004141"/>
    </source>
</evidence>
<dbReference type="RefSeq" id="XP_024744449.1">
    <property type="nucleotide sequence ID" value="XM_024882309.1"/>
</dbReference>
<feature type="transmembrane region" description="Helical" evidence="8">
    <location>
        <begin position="371"/>
        <end position="390"/>
    </location>
</feature>
<dbReference type="PROSITE" id="PS00218">
    <property type="entry name" value="AMINO_ACID_PERMEASE_1"/>
    <property type="match status" value="1"/>
</dbReference>
<evidence type="ECO:0000256" key="3">
    <source>
        <dbReference type="ARBA" id="ARBA00022692"/>
    </source>
</evidence>
<feature type="transmembrane region" description="Helical" evidence="8">
    <location>
        <begin position="320"/>
        <end position="350"/>
    </location>
</feature>
<dbReference type="EMBL" id="KZ613740">
    <property type="protein sequence ID" value="PMD67545.1"/>
    <property type="molecule type" value="Genomic_DNA"/>
</dbReference>
<feature type="transmembrane region" description="Helical" evidence="8">
    <location>
        <begin position="441"/>
        <end position="466"/>
    </location>
</feature>
<dbReference type="InParanoid" id="A0A2J6TX17"/>
<dbReference type="GO" id="GO:0016020">
    <property type="term" value="C:membrane"/>
    <property type="evidence" value="ECO:0007669"/>
    <property type="project" value="UniProtKB-SubCell"/>
</dbReference>
<dbReference type="Proteomes" id="UP000235371">
    <property type="component" value="Unassembled WGS sequence"/>
</dbReference>
<dbReference type="InterPro" id="IPR050524">
    <property type="entry name" value="APC_YAT"/>
</dbReference>
<dbReference type="GO" id="GO:0015171">
    <property type="term" value="F:amino acid transmembrane transporter activity"/>
    <property type="evidence" value="ECO:0007669"/>
    <property type="project" value="TreeGrafter"/>
</dbReference>
<feature type="transmembrane region" description="Helical" evidence="8">
    <location>
        <begin position="140"/>
        <end position="162"/>
    </location>
</feature>
<evidence type="ECO:0000313" key="10">
    <source>
        <dbReference type="EMBL" id="PMD67545.1"/>
    </source>
</evidence>
<evidence type="ECO:0000259" key="9">
    <source>
        <dbReference type="Pfam" id="PF00324"/>
    </source>
</evidence>
<dbReference type="PANTHER" id="PTHR43341">
    <property type="entry name" value="AMINO ACID PERMEASE"/>
    <property type="match status" value="1"/>
</dbReference>
<keyword evidence="5 8" id="KW-1133">Transmembrane helix</keyword>